<evidence type="ECO:0000313" key="2">
    <source>
        <dbReference type="Proteomes" id="UP000499080"/>
    </source>
</evidence>
<gene>
    <name evidence="1" type="ORF">AVEN_25667_1</name>
</gene>
<reference evidence="1 2" key="1">
    <citation type="journal article" date="2019" name="Sci. Rep.">
        <title>Orb-weaving spider Araneus ventricosus genome elucidates the spidroin gene catalogue.</title>
        <authorList>
            <person name="Kono N."/>
            <person name="Nakamura H."/>
            <person name="Ohtoshi R."/>
            <person name="Moran D.A.P."/>
            <person name="Shinohara A."/>
            <person name="Yoshida Y."/>
            <person name="Fujiwara M."/>
            <person name="Mori M."/>
            <person name="Tomita M."/>
            <person name="Arakawa K."/>
        </authorList>
    </citation>
    <scope>NUCLEOTIDE SEQUENCE [LARGE SCALE GENOMIC DNA]</scope>
</reference>
<keyword evidence="2" id="KW-1185">Reference proteome</keyword>
<dbReference type="OrthoDB" id="6429307at2759"/>
<sequence length="111" mass="12821">MHYRVKLSQNGATNSRIDIMMIMALPAIEDPSLSTNAQIIARVNESILANKRVTMNEIANELVISLEYTNKIIVDHLEFHRVFAYPRDREGSRKYNQYDELQIIQSKLCVP</sequence>
<name>A0A4Y2BN61_ARAVE</name>
<comment type="caution">
    <text evidence="1">The sequence shown here is derived from an EMBL/GenBank/DDBJ whole genome shotgun (WGS) entry which is preliminary data.</text>
</comment>
<accession>A0A4Y2BN61</accession>
<dbReference type="Proteomes" id="UP000499080">
    <property type="component" value="Unassembled WGS sequence"/>
</dbReference>
<organism evidence="1 2">
    <name type="scientific">Araneus ventricosus</name>
    <name type="common">Orbweaver spider</name>
    <name type="synonym">Epeira ventricosa</name>
    <dbReference type="NCBI Taxonomy" id="182803"/>
    <lineage>
        <taxon>Eukaryota</taxon>
        <taxon>Metazoa</taxon>
        <taxon>Ecdysozoa</taxon>
        <taxon>Arthropoda</taxon>
        <taxon>Chelicerata</taxon>
        <taxon>Arachnida</taxon>
        <taxon>Araneae</taxon>
        <taxon>Araneomorphae</taxon>
        <taxon>Entelegynae</taxon>
        <taxon>Araneoidea</taxon>
        <taxon>Araneidae</taxon>
        <taxon>Araneus</taxon>
    </lineage>
</organism>
<dbReference type="EMBL" id="BGPR01000095">
    <property type="protein sequence ID" value="GBL93682.1"/>
    <property type="molecule type" value="Genomic_DNA"/>
</dbReference>
<evidence type="ECO:0000313" key="1">
    <source>
        <dbReference type="EMBL" id="GBL93682.1"/>
    </source>
</evidence>
<dbReference type="AlphaFoldDB" id="A0A4Y2BN61"/>
<protein>
    <submittedName>
        <fullName evidence="1">Uncharacterized protein</fullName>
    </submittedName>
</protein>
<proteinExistence type="predicted"/>